<name>A0ABZ2UV27_9CYAN</name>
<keyword evidence="1" id="KW-1133">Transmembrane helix</keyword>
<proteinExistence type="predicted"/>
<evidence type="ECO:0000313" key="2">
    <source>
        <dbReference type="EMBL" id="WZB88028.1"/>
    </source>
</evidence>
<protein>
    <submittedName>
        <fullName evidence="2">Uncharacterized protein</fullName>
    </submittedName>
</protein>
<gene>
    <name evidence="2" type="ORF">WJM97_22205</name>
</gene>
<reference evidence="2 3" key="1">
    <citation type="submission" date="2024-04" db="EMBL/GenBank/DDBJ databases">
        <title>Okeanomitos corallinicola gen. &amp; sp. nov. (Nostocales, Cyanobacteria), a new toxic marine heterocyst-forming cyanobacterium from a coral reef.</title>
        <authorList>
            <person name="Li H."/>
            <person name="Li R."/>
            <person name="Kang J."/>
            <person name="Hii K.S."/>
            <person name="Mohamed H.F."/>
            <person name="Xu X."/>
            <person name="Luo Z."/>
        </authorList>
    </citation>
    <scope>NUCLEOTIDE SEQUENCE [LARGE SCALE GENOMIC DNA]</scope>
    <source>
        <strain evidence="2 3">TIOX110</strain>
    </source>
</reference>
<keyword evidence="1" id="KW-0472">Membrane</keyword>
<dbReference type="EMBL" id="CP150886">
    <property type="protein sequence ID" value="WZB88028.1"/>
    <property type="molecule type" value="Genomic_DNA"/>
</dbReference>
<dbReference type="Proteomes" id="UP001483337">
    <property type="component" value="Chromosome"/>
</dbReference>
<keyword evidence="3" id="KW-1185">Reference proteome</keyword>
<accession>A0ABZ2UV27</accession>
<keyword evidence="1" id="KW-0812">Transmembrane</keyword>
<evidence type="ECO:0000313" key="3">
    <source>
        <dbReference type="Proteomes" id="UP001483337"/>
    </source>
</evidence>
<sequence>MGLIDGLLITVINAVICLGLPKLLSILLSLRTKSPKPSLKNSALNTEKLEISSFPYCTVYDLTGNQFCKFRPQFCHRCSSGG</sequence>
<organism evidence="2 3">
    <name type="scientific">Okeanomitos corallinicola TIOX110</name>
    <dbReference type="NCBI Taxonomy" id="3133117"/>
    <lineage>
        <taxon>Bacteria</taxon>
        <taxon>Bacillati</taxon>
        <taxon>Cyanobacteriota</taxon>
        <taxon>Cyanophyceae</taxon>
        <taxon>Nostocales</taxon>
        <taxon>Aphanizomenonaceae</taxon>
        <taxon>Okeanomitos</taxon>
    </lineage>
</organism>
<evidence type="ECO:0000256" key="1">
    <source>
        <dbReference type="SAM" id="Phobius"/>
    </source>
</evidence>
<feature type="transmembrane region" description="Helical" evidence="1">
    <location>
        <begin position="6"/>
        <end position="30"/>
    </location>
</feature>
<dbReference type="RefSeq" id="WP_353930937.1">
    <property type="nucleotide sequence ID" value="NZ_CP150886.1"/>
</dbReference>